<keyword evidence="4" id="KW-1185">Reference proteome</keyword>
<dbReference type="FunFam" id="3.10.20.90:FF:000033">
    <property type="entry name" value="afadin isoform X1"/>
    <property type="match status" value="1"/>
</dbReference>
<sequence length="1424" mass="159895">MFSACDGDAVKLENSVPMAAFMGNVLEQPAASSCRSLLPVEEPAGEGGNVGPGLQEISSERELEFHGVMRFYFQDRVAGNFATKCIRVSSTATTQDVIETLAEKFRPDMRMLSSPRYSLYEVHVSGEERKLDLDEKPLVVQLNWNKDDREGRFVLKNENDIVPKKTQINGPEREKEGVIQNFKRTLSKKEKKKEKKKDKEAFARIPDGDESALNREDGENSRLAVEVYKEMPETSFTRTISNPEVVMKRRRQQKLEKRMQEFRNNDGRPDSGGTLRIYADSLKPNIPYKTILLSTTDTADFAVAEALEKYGLEKENPRDYCIARVVHSEDKPVKETILDDSECPLQIFRDWTSDKEALVFQLKKRPPDYVPKKGRKPDDRGMRGSVPPEKLPYLVELSPDGSDSRDKPKLYRLQHSVTEVGSDCADDGSIQLFGPGILPHHCNLLHADGLVTVTPATPEAETLVDGQRVIDTTLLRTGATLQFGHAHVFKFVDPAQEHLGAKREPGPMMKGRHKSGSVPETTFDPHGDIHGSALPTSKSSGKLEMERAGNGSERGMVKPMIRGEQQDFSKHDGRPHDGLGHELTLPASIEFRENSNDRSRDKGKLRPKSEGFELYNNTVQNGSSESPQGAWDNYPEPKKMGGEDRLLKNRADHRSSPNVANQAQSPGGKPVYPGGPGKITSVSTGNLCADEEPSPPRPEAYPIPTQTYPREYFTFPASKSTDRVVPSPNQGWQNSEDRPPMDIHHNNNMSMQRVAHSQEELCDVPGGYLQQPHREVDYQRGSGEHWNQQVSSSLESSTSSQEHLNLNYANASVSTANSGGKAPNSTAHKSGPGRWKTPGPAPPPPAGPHSQPTRTDLPPPPPPPPAHYDYEPQPELPLPPPPVSQQQQAVAAAAAADRKKREEQQRWYEKEKARLEEERERKRREQERKLGQIRGAPAAPPPQQQQPTHNQHGGSGTLPPMGHHHHHPHMPPPAGPGGPMQMPPPQQQQQPYLPSPQQHQPQHPLQAPHPQPVPAAPLGRPEKLSSLPRGTCAPAGAPPAAPPGDTVIRELLPQQQPRTIERRDLQYITISKEELSASDSLSPDPWKRDAREKLEKQQQLQIVDLLDREIQELQAKPERTAEESDRLRKLMLEWQFQKRLQESKQCEEDEEEEEDEDVDTTLIMQRLEAEKRARLQDEERRRKQQLEEIRKREAEDRAKQEEERRWREEERARREAEEKRRQEEEYYNRLEVERRRQHEEAERRLLTPEEPGLYRPPLPKDYQPPPPASPANTNHSSSSGSSAPPPPPQRNTSYLKTQVASPDTLYTAKFVSYNDEEEEEEGEEAAEEENAGGPAGQVKLSATRKSYGDLPPAEHKPRPPPLARKPRPMSDGIFLSSQFHLPADNANSTSGRAGHAPPAPPTKPAFIPLANSKGRDARRKRREE</sequence>
<accession>A0ABD1J6H0</accession>
<dbReference type="Proteomes" id="UP001591681">
    <property type="component" value="Unassembled WGS sequence"/>
</dbReference>
<reference evidence="3 4" key="1">
    <citation type="submission" date="2024-09" db="EMBL/GenBank/DDBJ databases">
        <title>A chromosome-level genome assembly of Gray's grenadier anchovy, Coilia grayii.</title>
        <authorList>
            <person name="Fu Z."/>
        </authorList>
    </citation>
    <scope>NUCLEOTIDE SEQUENCE [LARGE SCALE GENOMIC DNA]</scope>
    <source>
        <strain evidence="3">G4</strain>
        <tissue evidence="3">Muscle</tissue>
    </source>
</reference>
<feature type="compositionally biased region" description="Low complexity" evidence="1">
    <location>
        <begin position="987"/>
        <end position="1006"/>
    </location>
</feature>
<dbReference type="SUPFAM" id="SSF54236">
    <property type="entry name" value="Ubiquitin-like"/>
    <property type="match status" value="2"/>
</dbReference>
<feature type="compositionally biased region" description="Low complexity" evidence="1">
    <location>
        <begin position="1270"/>
        <end position="1282"/>
    </location>
</feature>
<evidence type="ECO:0000313" key="4">
    <source>
        <dbReference type="Proteomes" id="UP001591681"/>
    </source>
</evidence>
<feature type="compositionally biased region" description="Basic and acidic residues" evidence="1">
    <location>
        <begin position="564"/>
        <end position="580"/>
    </location>
</feature>
<proteinExistence type="predicted"/>
<dbReference type="PROSITE" id="PS50200">
    <property type="entry name" value="RA"/>
    <property type="match status" value="2"/>
</dbReference>
<feature type="compositionally biased region" description="Basic and acidic residues" evidence="1">
    <location>
        <begin position="1167"/>
        <end position="1247"/>
    </location>
</feature>
<dbReference type="Gene3D" id="3.10.20.90">
    <property type="entry name" value="Phosphatidylinositol 3-kinase Catalytic Subunit, Chain A, domain 1"/>
    <property type="match status" value="2"/>
</dbReference>
<feature type="compositionally biased region" description="Pro residues" evidence="1">
    <location>
        <begin position="874"/>
        <end position="883"/>
    </location>
</feature>
<feature type="compositionally biased region" description="Acidic residues" evidence="1">
    <location>
        <begin position="1147"/>
        <end position="1159"/>
    </location>
</feature>
<dbReference type="Pfam" id="PF00498">
    <property type="entry name" value="FHA"/>
    <property type="match status" value="1"/>
</dbReference>
<dbReference type="InterPro" id="IPR028842">
    <property type="entry name" value="Afadin"/>
</dbReference>
<dbReference type="CDD" id="cd22711">
    <property type="entry name" value="FHA_AFDN"/>
    <property type="match status" value="1"/>
</dbReference>
<feature type="compositionally biased region" description="Polar residues" evidence="1">
    <location>
        <begin position="801"/>
        <end position="828"/>
    </location>
</feature>
<feature type="compositionally biased region" description="Pro residues" evidence="1">
    <location>
        <begin position="970"/>
        <end position="986"/>
    </location>
</feature>
<dbReference type="InterPro" id="IPR000159">
    <property type="entry name" value="RA_dom"/>
</dbReference>
<dbReference type="CDD" id="cd01782">
    <property type="entry name" value="RA1_Afadin"/>
    <property type="match status" value="1"/>
</dbReference>
<feature type="compositionally biased region" description="Pro residues" evidence="1">
    <location>
        <begin position="857"/>
        <end position="866"/>
    </location>
</feature>
<evidence type="ECO:0000259" key="2">
    <source>
        <dbReference type="PROSITE" id="PS50200"/>
    </source>
</evidence>
<feature type="compositionally biased region" description="Basic and acidic residues" evidence="1">
    <location>
        <begin position="735"/>
        <end position="745"/>
    </location>
</feature>
<feature type="region of interest" description="Disordered" evidence="1">
    <location>
        <begin position="368"/>
        <end position="393"/>
    </location>
</feature>
<name>A0ABD1J6H0_9TELE</name>
<feature type="compositionally biased region" description="Polar residues" evidence="1">
    <location>
        <begin position="1375"/>
        <end position="1391"/>
    </location>
</feature>
<feature type="compositionally biased region" description="Basic and acidic residues" evidence="1">
    <location>
        <begin position="635"/>
        <end position="655"/>
    </location>
</feature>
<feature type="region of interest" description="Disordered" evidence="1">
    <location>
        <begin position="1141"/>
        <end position="1424"/>
    </location>
</feature>
<feature type="compositionally biased region" description="Polar residues" evidence="1">
    <location>
        <begin position="1290"/>
        <end position="1301"/>
    </location>
</feature>
<organism evidence="3 4">
    <name type="scientific">Coilia grayii</name>
    <name type="common">Gray's grenadier anchovy</name>
    <dbReference type="NCBI Taxonomy" id="363190"/>
    <lineage>
        <taxon>Eukaryota</taxon>
        <taxon>Metazoa</taxon>
        <taxon>Chordata</taxon>
        <taxon>Craniata</taxon>
        <taxon>Vertebrata</taxon>
        <taxon>Euteleostomi</taxon>
        <taxon>Actinopterygii</taxon>
        <taxon>Neopterygii</taxon>
        <taxon>Teleostei</taxon>
        <taxon>Clupei</taxon>
        <taxon>Clupeiformes</taxon>
        <taxon>Clupeoidei</taxon>
        <taxon>Engraulidae</taxon>
        <taxon>Coilinae</taxon>
        <taxon>Coilia</taxon>
    </lineage>
</organism>
<evidence type="ECO:0000256" key="1">
    <source>
        <dbReference type="SAM" id="MobiDB-lite"/>
    </source>
</evidence>
<protein>
    <recommendedName>
        <fullName evidence="2">Ras-associating domain-containing protein</fullName>
    </recommendedName>
</protein>
<feature type="compositionally biased region" description="Acidic residues" evidence="1">
    <location>
        <begin position="1314"/>
        <end position="1330"/>
    </location>
</feature>
<feature type="compositionally biased region" description="Basic and acidic residues" evidence="1">
    <location>
        <begin position="590"/>
        <end position="611"/>
    </location>
</feature>
<dbReference type="InterPro" id="IPR008984">
    <property type="entry name" value="SMAD_FHA_dom_sf"/>
</dbReference>
<dbReference type="PANTHER" id="PTHR10398">
    <property type="entry name" value="AFADIN"/>
    <property type="match status" value="1"/>
</dbReference>
<evidence type="ECO:0000313" key="3">
    <source>
        <dbReference type="EMBL" id="KAL2081900.1"/>
    </source>
</evidence>
<feature type="domain" description="Ras-associating" evidence="2">
    <location>
        <begin position="65"/>
        <end position="160"/>
    </location>
</feature>
<feature type="compositionally biased region" description="Low complexity" evidence="1">
    <location>
        <begin position="884"/>
        <end position="895"/>
    </location>
</feature>
<gene>
    <name evidence="3" type="ORF">ACEWY4_021718</name>
</gene>
<dbReference type="Pfam" id="PF00788">
    <property type="entry name" value="RA"/>
    <property type="match status" value="2"/>
</dbReference>
<dbReference type="SUPFAM" id="SSF49879">
    <property type="entry name" value="SMAD/FHA domain"/>
    <property type="match status" value="1"/>
</dbReference>
<feature type="compositionally biased region" description="Pro residues" evidence="1">
    <location>
        <begin position="1254"/>
        <end position="1269"/>
    </location>
</feature>
<dbReference type="FunFam" id="3.10.20.90:FF:000025">
    <property type="entry name" value="Afadin, adherens junction formation factor"/>
    <property type="match status" value="1"/>
</dbReference>
<feature type="compositionally biased region" description="Basic and acidic residues" evidence="1">
    <location>
        <begin position="368"/>
        <end position="382"/>
    </location>
</feature>
<feature type="compositionally biased region" description="Low complexity" evidence="1">
    <location>
        <begin position="791"/>
        <end position="800"/>
    </location>
</feature>
<dbReference type="EMBL" id="JBHFQA010000019">
    <property type="protein sequence ID" value="KAL2081900.1"/>
    <property type="molecule type" value="Genomic_DNA"/>
</dbReference>
<dbReference type="CDD" id="cd01781">
    <property type="entry name" value="RA2_Afadin"/>
    <property type="match status" value="1"/>
</dbReference>
<feature type="compositionally biased region" description="Basic and acidic residues" evidence="1">
    <location>
        <begin position="896"/>
        <end position="930"/>
    </location>
</feature>
<feature type="domain" description="Ras-associating" evidence="2">
    <location>
        <begin position="271"/>
        <end position="367"/>
    </location>
</feature>
<feature type="region of interest" description="Disordered" evidence="1">
    <location>
        <begin position="501"/>
        <end position="1064"/>
    </location>
</feature>
<comment type="caution">
    <text evidence="3">The sequence shown here is derived from an EMBL/GenBank/DDBJ whole genome shotgun (WGS) entry which is preliminary data.</text>
</comment>
<dbReference type="PANTHER" id="PTHR10398:SF2">
    <property type="entry name" value="AFADIN"/>
    <property type="match status" value="1"/>
</dbReference>
<dbReference type="Gene3D" id="2.60.200.20">
    <property type="match status" value="1"/>
</dbReference>
<dbReference type="InterPro" id="IPR000253">
    <property type="entry name" value="FHA_dom"/>
</dbReference>
<feature type="compositionally biased region" description="Polar residues" evidence="1">
    <location>
        <begin position="656"/>
        <end position="665"/>
    </location>
</feature>
<feature type="compositionally biased region" description="Polar residues" evidence="1">
    <location>
        <begin position="615"/>
        <end position="627"/>
    </location>
</feature>
<dbReference type="InterPro" id="IPR029071">
    <property type="entry name" value="Ubiquitin-like_domsf"/>
</dbReference>
<dbReference type="SMART" id="SM00314">
    <property type="entry name" value="RA"/>
    <property type="match status" value="2"/>
</dbReference>